<accession>A0A6J5LCR1</accession>
<evidence type="ECO:0000313" key="2">
    <source>
        <dbReference type="EMBL" id="CAB4135079.1"/>
    </source>
</evidence>
<dbReference type="EMBL" id="LR796293">
    <property type="protein sequence ID" value="CAB4135079.1"/>
    <property type="molecule type" value="Genomic_DNA"/>
</dbReference>
<gene>
    <name evidence="1" type="ORF">UFOVP121_62</name>
    <name evidence="2" type="ORF">UFOVP277_67</name>
</gene>
<reference evidence="1" key="1">
    <citation type="submission" date="2020-04" db="EMBL/GenBank/DDBJ databases">
        <authorList>
            <person name="Chiriac C."/>
            <person name="Salcher M."/>
            <person name="Ghai R."/>
            <person name="Kavagutti S V."/>
        </authorList>
    </citation>
    <scope>NUCLEOTIDE SEQUENCE</scope>
</reference>
<organism evidence="1">
    <name type="scientific">uncultured Caudovirales phage</name>
    <dbReference type="NCBI Taxonomy" id="2100421"/>
    <lineage>
        <taxon>Viruses</taxon>
        <taxon>Duplodnaviria</taxon>
        <taxon>Heunggongvirae</taxon>
        <taxon>Uroviricota</taxon>
        <taxon>Caudoviricetes</taxon>
        <taxon>Peduoviridae</taxon>
        <taxon>Maltschvirus</taxon>
        <taxon>Maltschvirus maltsch</taxon>
    </lineage>
</organism>
<name>A0A6J5LCR1_9CAUD</name>
<proteinExistence type="predicted"/>
<protein>
    <submittedName>
        <fullName evidence="1">Uncharacterized protein</fullName>
    </submittedName>
</protein>
<evidence type="ECO:0000313" key="1">
    <source>
        <dbReference type="EMBL" id="CAB4131133.1"/>
    </source>
</evidence>
<sequence>MHIHSGQFTRIEFFDASFHDGSQHTLWCVRATGTGHSLDWLGQAAWPTPPDDEFEDSDGRIATRRTPSEVSYGDDDIVF</sequence>
<dbReference type="EMBL" id="LR796243">
    <property type="protein sequence ID" value="CAB4131133.1"/>
    <property type="molecule type" value="Genomic_DNA"/>
</dbReference>